<evidence type="ECO:0000259" key="10">
    <source>
        <dbReference type="Pfam" id="PF00384"/>
    </source>
</evidence>
<evidence type="ECO:0000256" key="3">
    <source>
        <dbReference type="ARBA" id="ARBA00010312"/>
    </source>
</evidence>
<dbReference type="GO" id="GO:0016020">
    <property type="term" value="C:membrane"/>
    <property type="evidence" value="ECO:0007669"/>
    <property type="project" value="TreeGrafter"/>
</dbReference>
<comment type="cofactor">
    <cofactor evidence="2">
        <name>[4Fe-4S] cluster</name>
        <dbReference type="ChEBI" id="CHEBI:49883"/>
    </cofactor>
</comment>
<keyword evidence="6" id="KW-0479">Metal-binding</keyword>
<dbReference type="InterPro" id="IPR050123">
    <property type="entry name" value="Prok_molybdopt-oxidoreductase"/>
</dbReference>
<dbReference type="CDD" id="cd02787">
    <property type="entry name" value="MopB_CT_ydeP"/>
    <property type="match status" value="1"/>
</dbReference>
<evidence type="ECO:0000256" key="1">
    <source>
        <dbReference type="ARBA" id="ARBA00001942"/>
    </source>
</evidence>
<keyword evidence="8" id="KW-0408">Iron</keyword>
<dbReference type="InterPro" id="IPR037951">
    <property type="entry name" value="MopB_CT_YdeP"/>
</dbReference>
<evidence type="ECO:0000256" key="8">
    <source>
        <dbReference type="ARBA" id="ARBA00023004"/>
    </source>
</evidence>
<accession>A0A1N6GQR9</accession>
<dbReference type="CDD" id="cd02767">
    <property type="entry name" value="MopB_ydeP"/>
    <property type="match status" value="1"/>
</dbReference>
<dbReference type="OrthoDB" id="5287431at2"/>
<dbReference type="Pfam" id="PF00384">
    <property type="entry name" value="Molybdopterin"/>
    <property type="match status" value="1"/>
</dbReference>
<dbReference type="GO" id="GO:0030151">
    <property type="term" value="F:molybdenum ion binding"/>
    <property type="evidence" value="ECO:0007669"/>
    <property type="project" value="InterPro"/>
</dbReference>
<gene>
    <name evidence="11" type="ORF">SAMN05444168_2605</name>
</gene>
<sequence length="764" mass="84036">MSTDAPIKEYSHPAGGWGSVKAVASILVQEHVALHGTQVLMHQNKPDGFACVSCSWAKPADPHLFEFCENGAKATAWEITNKRVDAQFFETHTLSELESWSGFELESQGRLGAPMRWDPASDRYVPTTWEDAFADIASELRAMDPKEVVFYASGRASLETSYMYQLLARMYGSNNLPDSSNMCHESTSVGLVPAIGAPVGTVTLADFEKADCLFFFGHNTGTNAPRMLHQLQDARKRGVEIITFNPIRERGLVDFANPQSPVEMLTPGATQISTQYHQVKVGGDAAAIAGLCKLLIEWDDEAQRNGTPRVLDAAFIAEHTHGFDEFAAAMRATTWKEIEGHAHLSRATLEAAAREYARAKAVIVLYGMGITQHRSGVHNVQMLTNLLLLRGNIGRPGAGICPIRGHSNVQGQRTVGITEKPELAPLDRLAELYDFEPPRDKGMSTVEACRGVLDGKVKGFIGLGGNFQVATPDHHVMDPAWRKVRLTVQIATKLNRSHLIHGEVAYLLPCLGRIEIDRQASGDQAVSVEDSTACIHGSHGYVEPASEMLLSEPAIVAGLANALLPRNPRVDWDAWVDDYAKIRGAIEQTYPDQFRDFNERFWQPGGFHRPIPACERKWKTPNGKANFIVPETLDEDADMPSTGPDVLRLMTTRGDSQFNTTVYGLDDRFRGVTGTREVLLMHRDDLTRLGFAEGDAVCISTLSNDGITRELDGMRVHAFDIPQGCMMGYYPECNPLIPLYHHAKSSLVPAAKSIPVRLRKSSGG</sequence>
<evidence type="ECO:0000256" key="2">
    <source>
        <dbReference type="ARBA" id="ARBA00001966"/>
    </source>
</evidence>
<evidence type="ECO:0000313" key="12">
    <source>
        <dbReference type="Proteomes" id="UP000184693"/>
    </source>
</evidence>
<evidence type="ECO:0000256" key="7">
    <source>
        <dbReference type="ARBA" id="ARBA00023002"/>
    </source>
</evidence>
<keyword evidence="5" id="KW-0500">Molybdenum</keyword>
<dbReference type="GO" id="GO:0008863">
    <property type="term" value="F:formate dehydrogenase (NAD+) activity"/>
    <property type="evidence" value="ECO:0007669"/>
    <property type="project" value="InterPro"/>
</dbReference>
<dbReference type="Gene3D" id="3.40.50.740">
    <property type="match status" value="1"/>
</dbReference>
<protein>
    <submittedName>
        <fullName evidence="11">Oxidoreductase alpha (Molybdopterin) subunit</fullName>
    </submittedName>
</protein>
<dbReference type="GO" id="GO:0051539">
    <property type="term" value="F:4 iron, 4 sulfur cluster binding"/>
    <property type="evidence" value="ECO:0007669"/>
    <property type="project" value="UniProtKB-KW"/>
</dbReference>
<dbReference type="Proteomes" id="UP000184693">
    <property type="component" value="Unassembled WGS sequence"/>
</dbReference>
<dbReference type="NCBIfam" id="TIGR01701">
    <property type="entry name" value="Fdhalpha-like"/>
    <property type="match status" value="1"/>
</dbReference>
<dbReference type="PIRSF" id="PIRSF000144">
    <property type="entry name" value="CbbBc"/>
    <property type="match status" value="1"/>
</dbReference>
<dbReference type="PANTHER" id="PTHR43105">
    <property type="entry name" value="RESPIRATORY NITRATE REDUCTASE"/>
    <property type="match status" value="1"/>
</dbReference>
<reference evidence="11 12" key="1">
    <citation type="submission" date="2016-11" db="EMBL/GenBank/DDBJ databases">
        <authorList>
            <person name="Jaros S."/>
            <person name="Januszkiewicz K."/>
            <person name="Wedrychowicz H."/>
        </authorList>
    </citation>
    <scope>NUCLEOTIDE SEQUENCE [LARGE SCALE GENOMIC DNA]</scope>
    <source>
        <strain evidence="11 12">GAS86</strain>
    </source>
</reference>
<dbReference type="InterPro" id="IPR006656">
    <property type="entry name" value="Mopterin_OxRdtase"/>
</dbReference>
<keyword evidence="7" id="KW-0560">Oxidoreductase</keyword>
<evidence type="ECO:0000256" key="6">
    <source>
        <dbReference type="ARBA" id="ARBA00022723"/>
    </source>
</evidence>
<dbReference type="AlphaFoldDB" id="A0A1N6GQR9"/>
<dbReference type="SUPFAM" id="SSF50692">
    <property type="entry name" value="ADC-like"/>
    <property type="match status" value="1"/>
</dbReference>
<comment type="cofactor">
    <cofactor evidence="1">
        <name>Mo-bis(molybdopterin guanine dinucleotide)</name>
        <dbReference type="ChEBI" id="CHEBI:60539"/>
    </cofactor>
</comment>
<evidence type="ECO:0000256" key="4">
    <source>
        <dbReference type="ARBA" id="ARBA00022485"/>
    </source>
</evidence>
<evidence type="ECO:0000256" key="5">
    <source>
        <dbReference type="ARBA" id="ARBA00022505"/>
    </source>
</evidence>
<dbReference type="SUPFAM" id="SSF53706">
    <property type="entry name" value="Formate dehydrogenase/DMSO reductase, domains 1-3"/>
    <property type="match status" value="1"/>
</dbReference>
<dbReference type="InterPro" id="IPR041953">
    <property type="entry name" value="YdeP_MopB"/>
</dbReference>
<keyword evidence="9" id="KW-0411">Iron-sulfur</keyword>
<evidence type="ECO:0000256" key="9">
    <source>
        <dbReference type="ARBA" id="ARBA00023014"/>
    </source>
</evidence>
<dbReference type="PANTHER" id="PTHR43105:SF4">
    <property type="entry name" value="PROTEIN YDEP"/>
    <property type="match status" value="1"/>
</dbReference>
<evidence type="ECO:0000313" key="11">
    <source>
        <dbReference type="EMBL" id="SIO09881.1"/>
    </source>
</evidence>
<organism evidence="11 12">
    <name type="scientific">Paraburkholderia phenazinium</name>
    <dbReference type="NCBI Taxonomy" id="60549"/>
    <lineage>
        <taxon>Bacteria</taxon>
        <taxon>Pseudomonadati</taxon>
        <taxon>Pseudomonadota</taxon>
        <taxon>Betaproteobacteria</taxon>
        <taxon>Burkholderiales</taxon>
        <taxon>Burkholderiaceae</taxon>
        <taxon>Paraburkholderia</taxon>
    </lineage>
</organism>
<feature type="domain" description="Molybdopterin oxidoreductase" evidence="10">
    <location>
        <begin position="113"/>
        <end position="474"/>
    </location>
</feature>
<dbReference type="InterPro" id="IPR009010">
    <property type="entry name" value="Asp_de-COase-like_dom_sf"/>
</dbReference>
<proteinExistence type="inferred from homology"/>
<dbReference type="RefSeq" id="WP_074264611.1">
    <property type="nucleotide sequence ID" value="NZ_FSRM01000001.1"/>
</dbReference>
<name>A0A1N6GQR9_9BURK</name>
<dbReference type="InterPro" id="IPR010046">
    <property type="entry name" value="Mopterin_OxRdtse_a_bac"/>
</dbReference>
<comment type="similarity">
    <text evidence="3">Belongs to the prokaryotic molybdopterin-containing oxidoreductase family.</text>
</comment>
<dbReference type="EMBL" id="FSRM01000001">
    <property type="protein sequence ID" value="SIO09881.1"/>
    <property type="molecule type" value="Genomic_DNA"/>
</dbReference>
<keyword evidence="4" id="KW-0004">4Fe-4S</keyword>
<dbReference type="Gene3D" id="3.40.228.10">
    <property type="entry name" value="Dimethylsulfoxide Reductase, domain 2"/>
    <property type="match status" value="1"/>
</dbReference>